<reference evidence="3" key="1">
    <citation type="submission" date="2017-02" db="UniProtKB">
        <authorList>
            <consortium name="WormBaseParasite"/>
        </authorList>
    </citation>
    <scope>IDENTIFICATION</scope>
</reference>
<gene>
    <name evidence="1" type="ORF">ACOC_LOCUS7620</name>
</gene>
<keyword evidence="2" id="KW-1185">Reference proteome</keyword>
<evidence type="ECO:0000313" key="1">
    <source>
        <dbReference type="EMBL" id="VDM59205.1"/>
    </source>
</evidence>
<dbReference type="WBParaSite" id="ACOC_0000761901-mRNA-1">
    <property type="protein sequence ID" value="ACOC_0000761901-mRNA-1"/>
    <property type="gene ID" value="ACOC_0000761901"/>
</dbReference>
<reference evidence="1 2" key="2">
    <citation type="submission" date="2018-11" db="EMBL/GenBank/DDBJ databases">
        <authorList>
            <consortium name="Pathogen Informatics"/>
        </authorList>
    </citation>
    <scope>NUCLEOTIDE SEQUENCE [LARGE SCALE GENOMIC DNA]</scope>
    <source>
        <strain evidence="1 2">Costa Rica</strain>
    </source>
</reference>
<evidence type="ECO:0000313" key="2">
    <source>
        <dbReference type="Proteomes" id="UP000267027"/>
    </source>
</evidence>
<dbReference type="Proteomes" id="UP000267027">
    <property type="component" value="Unassembled WGS sequence"/>
</dbReference>
<protein>
    <submittedName>
        <fullName evidence="1 3">Uncharacterized protein</fullName>
    </submittedName>
</protein>
<accession>A0A0R3PQI7</accession>
<sequence>MLVMIDITTTVIRNAQKINHMHFNCFPNSGIFRNFQISGSNFRWISESRPSYDSGSVPMPCQRRNESRALCDSDENEVTPQQYH</sequence>
<proteinExistence type="predicted"/>
<name>A0A0R3PQI7_ANGCS</name>
<evidence type="ECO:0000313" key="3">
    <source>
        <dbReference type="WBParaSite" id="ACOC_0000761901-mRNA-1"/>
    </source>
</evidence>
<dbReference type="EMBL" id="UYYA01004058">
    <property type="protein sequence ID" value="VDM59205.1"/>
    <property type="molecule type" value="Genomic_DNA"/>
</dbReference>
<dbReference type="AlphaFoldDB" id="A0A0R3PQI7"/>
<organism evidence="3">
    <name type="scientific">Angiostrongylus costaricensis</name>
    <name type="common">Nematode worm</name>
    <dbReference type="NCBI Taxonomy" id="334426"/>
    <lineage>
        <taxon>Eukaryota</taxon>
        <taxon>Metazoa</taxon>
        <taxon>Ecdysozoa</taxon>
        <taxon>Nematoda</taxon>
        <taxon>Chromadorea</taxon>
        <taxon>Rhabditida</taxon>
        <taxon>Rhabditina</taxon>
        <taxon>Rhabditomorpha</taxon>
        <taxon>Strongyloidea</taxon>
        <taxon>Metastrongylidae</taxon>
        <taxon>Angiostrongylus</taxon>
    </lineage>
</organism>